<evidence type="ECO:0000313" key="1">
    <source>
        <dbReference type="EMBL" id="GAA1670014.1"/>
    </source>
</evidence>
<dbReference type="Pfam" id="PF10824">
    <property type="entry name" value="T7SS_ESX_EspC"/>
    <property type="match status" value="1"/>
</dbReference>
<sequence length="104" mass="11218">MSSGIDVDPDALRAHASGLLEVAGRFDAVRQASTQIFQDDEAYGLLCQFFPPILEERHLDQDAAVDVIAENLTLLADAVKSCADRYEEADAGAADDFSSIESEI</sequence>
<dbReference type="InterPro" id="IPR022536">
    <property type="entry name" value="EspC"/>
</dbReference>
<name>A0ABP4SDC5_9ACTN</name>
<dbReference type="Proteomes" id="UP001499851">
    <property type="component" value="Unassembled WGS sequence"/>
</dbReference>
<protein>
    <submittedName>
        <fullName evidence="1">Type VII secretion target</fullName>
    </submittedName>
</protein>
<keyword evidence="2" id="KW-1185">Reference proteome</keyword>
<evidence type="ECO:0000313" key="2">
    <source>
        <dbReference type="Proteomes" id="UP001499851"/>
    </source>
</evidence>
<dbReference type="RefSeq" id="WP_344483896.1">
    <property type="nucleotide sequence ID" value="NZ_BAAAQF010000005.1"/>
</dbReference>
<accession>A0ABP4SDC5</accession>
<dbReference type="EMBL" id="BAAAQF010000005">
    <property type="protein sequence ID" value="GAA1670014.1"/>
    <property type="molecule type" value="Genomic_DNA"/>
</dbReference>
<comment type="caution">
    <text evidence="1">The sequence shown here is derived from an EMBL/GenBank/DDBJ whole genome shotgun (WGS) entry which is preliminary data.</text>
</comment>
<gene>
    <name evidence="1" type="ORF">GCM10009830_14850</name>
</gene>
<reference evidence="2" key="1">
    <citation type="journal article" date="2019" name="Int. J. Syst. Evol. Microbiol.">
        <title>The Global Catalogue of Microorganisms (GCM) 10K type strain sequencing project: providing services to taxonomists for standard genome sequencing and annotation.</title>
        <authorList>
            <consortium name="The Broad Institute Genomics Platform"/>
            <consortium name="The Broad Institute Genome Sequencing Center for Infectious Disease"/>
            <person name="Wu L."/>
            <person name="Ma J."/>
        </authorList>
    </citation>
    <scope>NUCLEOTIDE SEQUENCE [LARGE SCALE GENOMIC DNA]</scope>
    <source>
        <strain evidence="2">JCM 16001</strain>
    </source>
</reference>
<organism evidence="1 2">
    <name type="scientific">Glycomyces endophyticus</name>
    <dbReference type="NCBI Taxonomy" id="480996"/>
    <lineage>
        <taxon>Bacteria</taxon>
        <taxon>Bacillati</taxon>
        <taxon>Actinomycetota</taxon>
        <taxon>Actinomycetes</taxon>
        <taxon>Glycomycetales</taxon>
        <taxon>Glycomycetaceae</taxon>
        <taxon>Glycomyces</taxon>
    </lineage>
</organism>
<proteinExistence type="predicted"/>